<evidence type="ECO:0000313" key="3">
    <source>
        <dbReference type="Proteomes" id="UP000315369"/>
    </source>
</evidence>
<dbReference type="OrthoDB" id="237393at2"/>
<dbReference type="PANTHER" id="PTHR41339">
    <property type="entry name" value="LIPL48"/>
    <property type="match status" value="1"/>
</dbReference>
<protein>
    <recommendedName>
        <fullName evidence="4">Lipoprotein</fullName>
    </recommendedName>
</protein>
<dbReference type="AlphaFoldDB" id="A0A540X4X3"/>
<proteinExistence type="predicted"/>
<keyword evidence="3" id="KW-1185">Reference proteome</keyword>
<keyword evidence="1" id="KW-0732">Signal</keyword>
<evidence type="ECO:0000256" key="1">
    <source>
        <dbReference type="SAM" id="SignalP"/>
    </source>
</evidence>
<dbReference type="PANTHER" id="PTHR41339:SF1">
    <property type="entry name" value="SECRETED PROTEIN"/>
    <property type="match status" value="1"/>
</dbReference>
<dbReference type="Proteomes" id="UP000315369">
    <property type="component" value="Unassembled WGS sequence"/>
</dbReference>
<comment type="caution">
    <text evidence="2">The sequence shown here is derived from an EMBL/GenBank/DDBJ whole genome shotgun (WGS) entry which is preliminary data.</text>
</comment>
<feature type="signal peptide" evidence="1">
    <location>
        <begin position="1"/>
        <end position="21"/>
    </location>
</feature>
<gene>
    <name evidence="2" type="ORF">FJV41_09260</name>
</gene>
<evidence type="ECO:0008006" key="4">
    <source>
        <dbReference type="Google" id="ProtNLM"/>
    </source>
</evidence>
<reference evidence="2 3" key="1">
    <citation type="submission" date="2019-06" db="EMBL/GenBank/DDBJ databases">
        <authorList>
            <person name="Livingstone P."/>
            <person name="Whitworth D."/>
        </authorList>
    </citation>
    <scope>NUCLEOTIDE SEQUENCE [LARGE SCALE GENOMIC DNA]</scope>
    <source>
        <strain evidence="2 3">AM401</strain>
    </source>
</reference>
<evidence type="ECO:0000313" key="2">
    <source>
        <dbReference type="EMBL" id="TQF16305.1"/>
    </source>
</evidence>
<sequence length="458" mass="48258">MKRLFASLFILSSLVIGPGCGDDDKTPVDPPIEEPDAETVEVAQDLTADTTWKTGNTYVLKKYVFVTSGTLTIEAGAIIKGDQSSALIITRNGRINAVGTAAKPIVFTSSKEPGQREPGNWGGVVLLGRAKLNVSGGETTIEGFFASSGNDNTKYGGQDDAHNCGTLKYARIEFAGFELAPNNELNGLTVGGCGTGTDIDYVQVHKGLDDGIEMFGGTAPLKHIVITQADDDALDYDLGYTGKVQFLVVQQSPRVGDRAIEASSHKTTATQEPISIPEIWNASFIGSNADPGGNPSQEGLVFNTGAGIRLRNAVVAYFKDQAVDVDGTASAALFTEESADPRLSIRNTFFFDNANLNDTIPFAPNPKVEGGVTVDADVSRFNEAEKILVAANGVKTQDPQLTDATNLTAPNFAPRTGSPLLNPDNAATPGAGFDTSARFVGAVGTTNWLAGWTAFPEN</sequence>
<dbReference type="RefSeq" id="WP_141642068.1">
    <property type="nucleotide sequence ID" value="NZ_VIFM01000026.1"/>
</dbReference>
<name>A0A540X4X3_9BACT</name>
<dbReference type="EMBL" id="VIFM01000026">
    <property type="protein sequence ID" value="TQF16305.1"/>
    <property type="molecule type" value="Genomic_DNA"/>
</dbReference>
<feature type="chain" id="PRO_5022036162" description="Lipoprotein" evidence="1">
    <location>
        <begin position="22"/>
        <end position="458"/>
    </location>
</feature>
<accession>A0A540X4X3</accession>
<organism evidence="2 3">
    <name type="scientific">Myxococcus llanfairpwllgwyngyllgogerychwyrndrobwllllantysiliogogogochensis</name>
    <dbReference type="NCBI Taxonomy" id="2590453"/>
    <lineage>
        <taxon>Bacteria</taxon>
        <taxon>Pseudomonadati</taxon>
        <taxon>Myxococcota</taxon>
        <taxon>Myxococcia</taxon>
        <taxon>Myxococcales</taxon>
        <taxon>Cystobacterineae</taxon>
        <taxon>Myxococcaceae</taxon>
        <taxon>Myxococcus</taxon>
    </lineage>
</organism>